<dbReference type="AlphaFoldDB" id="A0A4Q7USA0"/>
<dbReference type="Pfam" id="PF21863">
    <property type="entry name" value="HTH_67"/>
    <property type="match status" value="1"/>
</dbReference>
<reference evidence="1 2" key="1">
    <citation type="submission" date="2019-02" db="EMBL/GenBank/DDBJ databases">
        <title>Sequencing the genomes of 1000 actinobacteria strains.</title>
        <authorList>
            <person name="Klenk H.-P."/>
        </authorList>
    </citation>
    <scope>NUCLEOTIDE SEQUENCE [LARGE SCALE GENOMIC DNA]</scope>
    <source>
        <strain evidence="1 2">DSM 45779</strain>
    </source>
</reference>
<keyword evidence="2" id="KW-1185">Reference proteome</keyword>
<protein>
    <recommendedName>
        <fullName evidence="3">SalK</fullName>
    </recommendedName>
</protein>
<dbReference type="RefSeq" id="WP_423213634.1">
    <property type="nucleotide sequence ID" value="NZ_SHKL01000001.1"/>
</dbReference>
<evidence type="ECO:0008006" key="3">
    <source>
        <dbReference type="Google" id="ProtNLM"/>
    </source>
</evidence>
<proteinExistence type="predicted"/>
<dbReference type="InterPro" id="IPR054058">
    <property type="entry name" value="HTH_67"/>
</dbReference>
<evidence type="ECO:0000313" key="1">
    <source>
        <dbReference type="EMBL" id="RZT84516.1"/>
    </source>
</evidence>
<dbReference type="NCBIfam" id="NF047719">
    <property type="entry name" value="SCO6745_fam_HTH"/>
    <property type="match status" value="1"/>
</dbReference>
<dbReference type="EMBL" id="SHKL01000001">
    <property type="protein sequence ID" value="RZT84516.1"/>
    <property type="molecule type" value="Genomic_DNA"/>
</dbReference>
<name>A0A4Q7USA0_PSEST</name>
<comment type="caution">
    <text evidence="1">The sequence shown here is derived from an EMBL/GenBank/DDBJ whole genome shotgun (WGS) entry which is preliminary data.</text>
</comment>
<evidence type="ECO:0000313" key="2">
    <source>
        <dbReference type="Proteomes" id="UP000291591"/>
    </source>
</evidence>
<accession>A0A4Q7USA0</accession>
<dbReference type="Proteomes" id="UP000291591">
    <property type="component" value="Unassembled WGS sequence"/>
</dbReference>
<organism evidence="1 2">
    <name type="scientific">Pseudonocardia sediminis</name>
    <dbReference type="NCBI Taxonomy" id="1397368"/>
    <lineage>
        <taxon>Bacteria</taxon>
        <taxon>Bacillati</taxon>
        <taxon>Actinomycetota</taxon>
        <taxon>Actinomycetes</taxon>
        <taxon>Pseudonocardiales</taxon>
        <taxon>Pseudonocardiaceae</taxon>
        <taxon>Pseudonocardia</taxon>
    </lineage>
</organism>
<gene>
    <name evidence="1" type="ORF">EV383_1359</name>
</gene>
<sequence length="292" mass="30628">MDARESGKIARRLEPLHAMVYFAPEAEPRYVEAGLEPGRMSYFAGRAAPMGAVSASVVTATFYNFSAELVGASIPRAWTLADPATLVAARFEIVDAALRRLLGDDGVASPEVAEAAGLARSAAEAANPDGRPLAGGHIDLAWPDAPHLVLWHALSILREHRGDGHIALLVEAELSGLEALLTATATGTGFLPGFARASRGWSREQWDAGVAGLRERGLLDPDADLELTAAGEKLRDRIEDDTHRLGAAPWTALGAEGTARLGELGSGLVRTALTNGAFPAEGVFAPASGRTR</sequence>